<dbReference type="STRING" id="626369.HMPREF0446_00052"/>
<sequence length="114" mass="14041">MNQQDYYRNELQMNYFSEEYLRFEEDFYRYSSLTIPLTFLIDDVLLSMAKSNRPYFKLNKKNALDHQDHYFLFTIEKEATQPSIRLYRYRCVTHSLEQLKQQYLSQQQKQLSPN</sequence>
<dbReference type="HOGENOM" id="CLU_173387_0_0_9"/>
<protein>
    <submittedName>
        <fullName evidence="1">Uncharacterized protein</fullName>
    </submittedName>
</protein>
<dbReference type="AlphaFoldDB" id="D0BJB7"/>
<gene>
    <name evidence="1" type="ORF">HMPREF0446_00052</name>
</gene>
<accession>D0BJB7</accession>
<comment type="caution">
    <text evidence="1">The sequence shown here is derived from an EMBL/GenBank/DDBJ whole genome shotgun (WGS) entry which is preliminary data.</text>
</comment>
<reference evidence="1" key="1">
    <citation type="submission" date="2009-09" db="EMBL/GenBank/DDBJ databases">
        <authorList>
            <consortium name="The Broad Institute Genome Sequencing Platform"/>
            <person name="Ward D."/>
            <person name="Feldgarden M."/>
            <person name="Earl A."/>
            <person name="Young S.K."/>
            <person name="Zeng Q."/>
            <person name="Koehrsen M."/>
            <person name="Alvarado L."/>
            <person name="Berlin A."/>
            <person name="Bochicchio J."/>
            <person name="Borenstein D."/>
            <person name="Chapman S.B."/>
            <person name="Chen Z."/>
            <person name="Engels R."/>
            <person name="Freedman E."/>
            <person name="Gellesch M."/>
            <person name="Goldberg J."/>
            <person name="Griggs A."/>
            <person name="Gujja S."/>
            <person name="Heilman E."/>
            <person name="Heiman D."/>
            <person name="Hepburn T."/>
            <person name="Howarth C."/>
            <person name="Jen D."/>
            <person name="Larson L."/>
            <person name="Lewis B."/>
            <person name="Mehta T."/>
            <person name="Park D."/>
            <person name="Pearson M."/>
            <person name="Roberts A."/>
            <person name="Saif S."/>
            <person name="Shea T."/>
            <person name="Shenoy N."/>
            <person name="Sisk P."/>
            <person name="Stolte C."/>
            <person name="Sykes S."/>
            <person name="Thomson T."/>
            <person name="Walk T."/>
            <person name="White J."/>
            <person name="Yandava C."/>
            <person name="Sibley C.D."/>
            <person name="Field T.R."/>
            <person name="Grinwis M."/>
            <person name="Eshaghurshan C.S."/>
            <person name="Surette M.G."/>
            <person name="Haas B."/>
            <person name="Nusbaum C."/>
            <person name="Birren B."/>
        </authorList>
    </citation>
    <scope>NUCLEOTIDE SEQUENCE [LARGE SCALE GENOMIC DNA]</scope>
    <source>
        <strain evidence="1">ATCC 700633</strain>
    </source>
</reference>
<dbReference type="RefSeq" id="WP_006702325.1">
    <property type="nucleotide sequence ID" value="NZ_KI391971.1"/>
</dbReference>
<dbReference type="InterPro" id="IPR046004">
    <property type="entry name" value="DUF5960"/>
</dbReference>
<evidence type="ECO:0000313" key="2">
    <source>
        <dbReference type="Proteomes" id="UP000002939"/>
    </source>
</evidence>
<evidence type="ECO:0000313" key="1">
    <source>
        <dbReference type="EMBL" id="EEW93170.1"/>
    </source>
</evidence>
<dbReference type="EMBL" id="ACRF02000016">
    <property type="protein sequence ID" value="EEW93170.1"/>
    <property type="molecule type" value="Genomic_DNA"/>
</dbReference>
<organism evidence="1 2">
    <name type="scientific">Granulicatella elegans ATCC 700633</name>
    <dbReference type="NCBI Taxonomy" id="626369"/>
    <lineage>
        <taxon>Bacteria</taxon>
        <taxon>Bacillati</taxon>
        <taxon>Bacillota</taxon>
        <taxon>Bacilli</taxon>
        <taxon>Lactobacillales</taxon>
        <taxon>Carnobacteriaceae</taxon>
        <taxon>Granulicatella</taxon>
    </lineage>
</organism>
<keyword evidence="2" id="KW-1185">Reference proteome</keyword>
<name>D0BJB7_9LACT</name>
<dbReference type="Pfam" id="PF19385">
    <property type="entry name" value="DUF5960"/>
    <property type="match status" value="1"/>
</dbReference>
<proteinExistence type="predicted"/>
<dbReference type="eggNOG" id="ENOG50330UP">
    <property type="taxonomic scope" value="Bacteria"/>
</dbReference>
<reference evidence="1" key="2">
    <citation type="submission" date="2011-10" db="EMBL/GenBank/DDBJ databases">
        <title>The Genome Sequence of Granulicatella elegans ATCC 700633.</title>
        <authorList>
            <consortium name="The Broad Institute Genome Sequencing Platform"/>
            <consortium name="The Broad Institute Genome Sequencing Center for Infectious Disease"/>
            <person name="Earl A."/>
            <person name="Ward D."/>
            <person name="Feldgarden M."/>
            <person name="Gevers D."/>
            <person name="Sibley C.D."/>
            <person name="Field T.R."/>
            <person name="Grinwis M."/>
            <person name="Eshaghurshan C.S."/>
            <person name="Surette M.G."/>
            <person name="Young S.K."/>
            <person name="Zeng Q."/>
            <person name="Gargeya S."/>
            <person name="Fitzgerald M."/>
            <person name="Haas B."/>
            <person name="Abouelleil A."/>
            <person name="Alvarado L."/>
            <person name="Arachchi H.M."/>
            <person name="Berlin A."/>
            <person name="Brown A."/>
            <person name="Chapman S.B."/>
            <person name="Chen Z."/>
            <person name="Dunbar C."/>
            <person name="Freedman E."/>
            <person name="Gearin G."/>
            <person name="Goldberg J."/>
            <person name="Griggs A."/>
            <person name="Gujja S."/>
            <person name="Heiman D."/>
            <person name="Howarth C."/>
            <person name="Larson L."/>
            <person name="Lui A."/>
            <person name="MacDonald P.J.P."/>
            <person name="Montmayeur A."/>
            <person name="Murphy C."/>
            <person name="Neiman D."/>
            <person name="Pearson M."/>
            <person name="Priest M."/>
            <person name="Roberts A."/>
            <person name="Saif S."/>
            <person name="Shea T."/>
            <person name="Shenoy N."/>
            <person name="Sisk P."/>
            <person name="Stolte C."/>
            <person name="Sykes S."/>
            <person name="Wortman J."/>
            <person name="Nusbaum C."/>
            <person name="Birren B."/>
        </authorList>
    </citation>
    <scope>NUCLEOTIDE SEQUENCE [LARGE SCALE GENOMIC DNA]</scope>
    <source>
        <strain evidence="1">ATCC 700633</strain>
    </source>
</reference>
<dbReference type="Proteomes" id="UP000002939">
    <property type="component" value="Unassembled WGS sequence"/>
</dbReference>
<dbReference type="OrthoDB" id="1698005at2"/>